<keyword evidence="3" id="KW-0472">Membrane</keyword>
<reference evidence="5 6" key="1">
    <citation type="journal article" date="2019" name="Int. J. Syst. Evol. Microbiol.">
        <title>Bifidobacterium jacchi sp. nov., isolated from the faeces of a baby common marmoset (Callithrix jacchus).</title>
        <authorList>
            <person name="Modesto M."/>
            <person name="Watanabe K."/>
            <person name="Arita M."/>
            <person name="Satti M."/>
            <person name="Oki K."/>
            <person name="Sciavilla P."/>
            <person name="Patavino C."/>
            <person name="Camma C."/>
            <person name="Michelini S."/>
            <person name="Sgorbati B."/>
            <person name="Mattarelli P."/>
        </authorList>
    </citation>
    <scope>NUCLEOTIDE SEQUENCE [LARGE SCALE GENOMIC DNA]</scope>
    <source>
        <strain evidence="5 6">MRM 9.3</strain>
    </source>
</reference>
<dbReference type="InterPro" id="IPR001680">
    <property type="entry name" value="WD40_rpt"/>
</dbReference>
<feature type="transmembrane region" description="Helical" evidence="3">
    <location>
        <begin position="226"/>
        <end position="250"/>
    </location>
</feature>
<feature type="region of interest" description="Disordered" evidence="2">
    <location>
        <begin position="655"/>
        <end position="680"/>
    </location>
</feature>
<evidence type="ECO:0000259" key="4">
    <source>
        <dbReference type="Pfam" id="PF13676"/>
    </source>
</evidence>
<feature type="domain" description="TIR" evidence="4">
    <location>
        <begin position="44"/>
        <end position="130"/>
    </location>
</feature>
<gene>
    <name evidence="5" type="ORF">EHS19_04100</name>
</gene>
<sequence length="795" mass="83650">MDWLSARVRPSRRRRRVTTRLAHKGRMCREACGQAGEGRTMGYVFVSYSRKESAAADRIIDWLERSGIAVWRDTASMPAGVSWKRQVADAIRGADLVVMCVSPLWNGSKACRDEEDWARYYHRPQARVPVDAARFDLTRAAAVIGAAWAAVSPTDRLAAELETAAGDWANHGSRSRDLARGRALRSYRRAFGTRGDRIDGSRDNRPAHPLTPVAVRYLRQSARHRAIMRVFAVLATVALVCAGLSGVTFATRMRQIQRTDAEWATDSRQWNELRAALQDDPYKAMETVLDDPHDEATMRGTMYVTKMRTVLGIHVPDDHGDATDPRFAAYSLDGKLDATVPGALAGTGMPSAKARGYAASPDGLTVAALADDGIRILDAARSGTMMTLVGVDFTKVVAMAWDNDGSTLAVRSSDGTATVWKVRGRATIVRNTGSWFMDGTALGGVTGGPSGAGTHAVLLARDGRLTVVDTAQGRIVSSALRVPLDVGVAIAAAPDATDTVYVSGTRDGATALYRIAWGSDDLSAGGNTTQIAVPDGCAPTPVAVLPGGGQVALACGSQIDVIDVDDGDPDRAIVDKSGATVTAARADAQGRLFVGFDGGALAVVEAGADSFTYPGAASSDAGGLGYCLGGTARAVAVSGSKALFVGDGTTAQACSRDLSRSEEGDGGAGGVTKALRDDGPWTMHMGMTDLAGLSGSHQSRAAAAAPDGSSFAAGLSDGSVMFSRYDMQPGPVVREVPGEVRAVVYASDGSHVVAATRDWVIFTVDAPDAGEYEGDALRRQVQERLDRARKLGLAE</sequence>
<dbReference type="SUPFAM" id="SSF52200">
    <property type="entry name" value="Toll/Interleukin receptor TIR domain"/>
    <property type="match status" value="1"/>
</dbReference>
<dbReference type="InterPro" id="IPR011044">
    <property type="entry name" value="Quino_amine_DH_bsu"/>
</dbReference>
<feature type="repeat" description="WD" evidence="1">
    <location>
        <begin position="396"/>
        <end position="430"/>
    </location>
</feature>
<keyword evidence="1" id="KW-0853">WD repeat</keyword>
<comment type="caution">
    <text evidence="5">The sequence shown here is derived from an EMBL/GenBank/DDBJ whole genome shotgun (WGS) entry which is preliminary data.</text>
</comment>
<dbReference type="EMBL" id="RQSP01000009">
    <property type="protein sequence ID" value="KAB5607648.1"/>
    <property type="molecule type" value="Genomic_DNA"/>
</dbReference>
<proteinExistence type="predicted"/>
<evidence type="ECO:0000313" key="6">
    <source>
        <dbReference type="Proteomes" id="UP000326336"/>
    </source>
</evidence>
<dbReference type="AlphaFoldDB" id="A0A5N5RK50"/>
<evidence type="ECO:0000256" key="3">
    <source>
        <dbReference type="SAM" id="Phobius"/>
    </source>
</evidence>
<evidence type="ECO:0000313" key="5">
    <source>
        <dbReference type="EMBL" id="KAB5607648.1"/>
    </source>
</evidence>
<name>A0A5N5RK50_9BIFI</name>
<keyword evidence="6" id="KW-1185">Reference proteome</keyword>
<keyword evidence="3" id="KW-1133">Transmembrane helix</keyword>
<dbReference type="GO" id="GO:0007165">
    <property type="term" value="P:signal transduction"/>
    <property type="evidence" value="ECO:0007669"/>
    <property type="project" value="InterPro"/>
</dbReference>
<evidence type="ECO:0000256" key="2">
    <source>
        <dbReference type="SAM" id="MobiDB-lite"/>
    </source>
</evidence>
<dbReference type="Proteomes" id="UP000326336">
    <property type="component" value="Unassembled WGS sequence"/>
</dbReference>
<dbReference type="InterPro" id="IPR035897">
    <property type="entry name" value="Toll_tir_struct_dom_sf"/>
</dbReference>
<dbReference type="PROSITE" id="PS50082">
    <property type="entry name" value="WD_REPEATS_2"/>
    <property type="match status" value="1"/>
</dbReference>
<dbReference type="InterPro" id="IPR015943">
    <property type="entry name" value="WD40/YVTN_repeat-like_dom_sf"/>
</dbReference>
<keyword evidence="3" id="KW-0812">Transmembrane</keyword>
<protein>
    <submittedName>
        <fullName evidence="5">TIR domain-containing protein</fullName>
    </submittedName>
</protein>
<dbReference type="Gene3D" id="2.130.10.10">
    <property type="entry name" value="YVTN repeat-like/Quinoprotein amine dehydrogenase"/>
    <property type="match status" value="2"/>
</dbReference>
<dbReference type="Pfam" id="PF13676">
    <property type="entry name" value="TIR_2"/>
    <property type="match status" value="1"/>
</dbReference>
<dbReference type="Gene3D" id="3.40.50.10140">
    <property type="entry name" value="Toll/interleukin-1 receptor homology (TIR) domain"/>
    <property type="match status" value="1"/>
</dbReference>
<dbReference type="SUPFAM" id="SSF50969">
    <property type="entry name" value="YVTN repeat-like/Quinoprotein amine dehydrogenase"/>
    <property type="match status" value="1"/>
</dbReference>
<dbReference type="OrthoDB" id="3375485at2"/>
<evidence type="ECO:0000256" key="1">
    <source>
        <dbReference type="PROSITE-ProRule" id="PRU00221"/>
    </source>
</evidence>
<dbReference type="InterPro" id="IPR000157">
    <property type="entry name" value="TIR_dom"/>
</dbReference>
<organism evidence="5 6">
    <name type="scientific">Bifidobacterium jacchi</name>
    <dbReference type="NCBI Taxonomy" id="2490545"/>
    <lineage>
        <taxon>Bacteria</taxon>
        <taxon>Bacillati</taxon>
        <taxon>Actinomycetota</taxon>
        <taxon>Actinomycetes</taxon>
        <taxon>Bifidobacteriales</taxon>
        <taxon>Bifidobacteriaceae</taxon>
        <taxon>Bifidobacterium</taxon>
    </lineage>
</organism>
<accession>A0A5N5RK50</accession>